<dbReference type="RefSeq" id="WP_196563550.1">
    <property type="nucleotide sequence ID" value="NZ_JADSJR010000003.1"/>
</dbReference>
<comment type="caution">
    <text evidence="1">The sequence shown here is derived from an EMBL/GenBank/DDBJ whole genome shotgun (WGS) entry which is preliminary data.</text>
</comment>
<name>A0A8I1BKG8_9GAMM</name>
<evidence type="ECO:0000313" key="2">
    <source>
        <dbReference type="Proteomes" id="UP000612266"/>
    </source>
</evidence>
<dbReference type="Proteomes" id="UP000612266">
    <property type="component" value="Unassembled WGS sequence"/>
</dbReference>
<protein>
    <submittedName>
        <fullName evidence="1">Uncharacterized protein</fullName>
    </submittedName>
</protein>
<evidence type="ECO:0000313" key="1">
    <source>
        <dbReference type="EMBL" id="MBG2913380.1"/>
    </source>
</evidence>
<sequence>MTNKIIVASLVPSGVYGDEKENKNSKVNSLNNGNNEFRKNNGIKFFNSMNKNNYIYLGSTNNTVFNNMGVTLEEDGSLLLIRGEPKDLFTGMIQKYFNKGFKYDGFHIKEKDSKLMKFKGIYVDSNGDLIGIKRTDDNISGNKKEDNKLYQIKLDRIEYNYNFNKNILGDDSECIHIEYKEYIPKHTEKHDLSGVNNMVWKQEENILKFNRKNLDFTVRLVGGEILVSNLPAILMADVVDGVDGVDGVDAVDEVDARSKEYKLNIELNNNEKIESIKPIRNKIQVNISEGEKTRMHYVDTSLISSVEDYLYKNRKEGNKPPLSFYSLVGENNYNKYHSGQPFSSQSPSYFSSRHIPFFSSAIDNMRIRIDKAKQQRALKEYKTMVSDIAKSVDPGFRSFLSNIKELTNTSTSPCSNKYKALHNAKVNKERYFKSLNKHLKGINNRKTQGETFYSIIKDLKEKNSITITHANDARAFFGINAFSFAPKIKANAFLLASYSKTHSIILSKNENNRVKFSFINKKEANLSTGLSAGIGGYDKRWQKNSTDYGVTTPLMASAYLSLNYERKSNFSFEIGLDDVVDFIDKDLNFNLSTLENNTTLNDNKNISFGLLADARSEFSFDVNLELNNGTEVTIPRNAVGINMIASLLKLNININKFLDYGQIKVDEVDTLIELKSLEIFLDIYRDLRFLPSRTRSTHEVTWFPLATMKNFEFMIQKKINNLLNVNVFDSKKIKNKEEFEEDKKDLKGIYKRILKIDKLFDEHPITIDVNKNINKLDSIYLKMLSNKKSVEKITKDPFVENGEPDYLNSLNNKERKLQQFLLNLKQKKEILSSQEKKNMNESFKAYSVFKYKLNKRSEKIYKDARDKFDDMMNNIKKNKDFSLKNIKNELDNLFNDCDKELNRMEYKLDSIDIMSVSEILDKVKSIPLVLLKLEHKEGIIHHQIKGEIKINYDTDDKTLDNISTVYYF</sequence>
<dbReference type="EMBL" id="JADSJR010000003">
    <property type="protein sequence ID" value="MBG2913380.1"/>
    <property type="molecule type" value="Genomic_DNA"/>
</dbReference>
<organism evidence="1 2">
    <name type="scientific">Proteus terrae subsp. cibarius</name>
    <dbReference type="NCBI Taxonomy" id="626774"/>
    <lineage>
        <taxon>Bacteria</taxon>
        <taxon>Pseudomonadati</taxon>
        <taxon>Pseudomonadota</taxon>
        <taxon>Gammaproteobacteria</taxon>
        <taxon>Enterobacterales</taxon>
        <taxon>Morganellaceae</taxon>
        <taxon>Proteus</taxon>
    </lineage>
</organism>
<dbReference type="AlphaFoldDB" id="A0A8I1BKG8"/>
<reference evidence="1" key="1">
    <citation type="submission" date="2020-11" db="EMBL/GenBank/DDBJ databases">
        <title>Enhanced detection system for hospital associated transmission using whole genome sequencing surveillance.</title>
        <authorList>
            <person name="Harrison L.H."/>
            <person name="Van Tyne D."/>
            <person name="Marsh J.W."/>
            <person name="Griffith M.P."/>
            <person name="Snyder D.J."/>
            <person name="Cooper V.S."/>
            <person name="Mustapha M."/>
        </authorList>
    </citation>
    <scope>NUCLEOTIDE SEQUENCE</scope>
    <source>
        <strain evidence="1">PR00070</strain>
    </source>
</reference>
<proteinExistence type="predicted"/>
<gene>
    <name evidence="1" type="ORF">I4901_03235</name>
</gene>
<accession>A0A8I1BKG8</accession>